<evidence type="ECO:0000259" key="1">
    <source>
        <dbReference type="Pfam" id="PF11926"/>
    </source>
</evidence>
<dbReference type="InterPro" id="IPR024593">
    <property type="entry name" value="DUF3444"/>
</dbReference>
<evidence type="ECO:0000313" key="2">
    <source>
        <dbReference type="EMBL" id="JAU35547.1"/>
    </source>
</evidence>
<protein>
    <recommendedName>
        <fullName evidence="1">DUF3444 domain-containing protein</fullName>
    </recommendedName>
</protein>
<reference evidence="2" key="1">
    <citation type="submission" date="2016-07" db="EMBL/GenBank/DDBJ databases">
        <title>De novo transcriptome assembly of four accessions of the metal hyperaccumulator plant Noccaea caerulescens.</title>
        <authorList>
            <person name="Blande D."/>
            <person name="Halimaa P."/>
            <person name="Tervahauta A.I."/>
            <person name="Aarts M.G."/>
            <person name="Karenlampi S.O."/>
        </authorList>
    </citation>
    <scope>NUCLEOTIDE SEQUENCE</scope>
</reference>
<dbReference type="EMBL" id="GEVK01017285">
    <property type="protein sequence ID" value="JAU35547.1"/>
    <property type="molecule type" value="Transcribed_RNA"/>
</dbReference>
<accession>A0A1J3EU41</accession>
<feature type="domain" description="DUF3444" evidence="1">
    <location>
        <begin position="1"/>
        <end position="90"/>
    </location>
</feature>
<organism evidence="2">
    <name type="scientific">Noccaea caerulescens</name>
    <name type="common">Alpine penny-cress</name>
    <name type="synonym">Thlaspi caerulescens</name>
    <dbReference type="NCBI Taxonomy" id="107243"/>
    <lineage>
        <taxon>Eukaryota</taxon>
        <taxon>Viridiplantae</taxon>
        <taxon>Streptophyta</taxon>
        <taxon>Embryophyta</taxon>
        <taxon>Tracheophyta</taxon>
        <taxon>Spermatophyta</taxon>
        <taxon>Magnoliopsida</taxon>
        <taxon>eudicotyledons</taxon>
        <taxon>Gunneridae</taxon>
        <taxon>Pentapetalae</taxon>
        <taxon>rosids</taxon>
        <taxon>malvids</taxon>
        <taxon>Brassicales</taxon>
        <taxon>Brassicaceae</taxon>
        <taxon>Coluteocarpeae</taxon>
        <taxon>Noccaea</taxon>
    </lineage>
</organism>
<proteinExistence type="predicted"/>
<dbReference type="Pfam" id="PF11926">
    <property type="entry name" value="DUF3444"/>
    <property type="match status" value="1"/>
</dbReference>
<name>A0A1J3EU41_NOCCA</name>
<gene>
    <name evidence="2" type="ORF">LC_TR17303_c0_g1_i1_g.59324</name>
</gene>
<dbReference type="PANTHER" id="PTHR45089">
    <property type="entry name" value="DNAJ HEAT SHOCK AMINO-TERMINAL DOMAIN PROTEIN-RELATED"/>
    <property type="match status" value="1"/>
</dbReference>
<dbReference type="PANTHER" id="PTHR45089:SF50">
    <property type="entry name" value="DNAJ HEAT SHOCK AMINO-TERMINAL DOMAIN PROTEIN-RELATED"/>
    <property type="match status" value="1"/>
</dbReference>
<sequence length="126" mass="14570">MPVGCGTFYARKVTEIISPSKVSHQVMPEISLDGIEYTILPKIGEVWVIYRCWSEYIDVEDLEYGLYDIVEILNDALDYKVLLLKQESVSTYLRSIPISRMVGRSQYLRSQSQKGSDSRIRFLLRV</sequence>
<dbReference type="AlphaFoldDB" id="A0A1J3EU41"/>